<sequence>MPRLVPKLVCFDLAAGVEFCRLLGFQVAYGRPMSGFPYLERREAEFVLEQSLTKDRLYPQVWNGPERAAMTPENGSGGHRD</sequence>
<comment type="caution">
    <text evidence="1">The sequence shown here is derived from an EMBL/GenBank/DDBJ whole genome shotgun (WGS) entry which is preliminary data.</text>
</comment>
<evidence type="ECO:0000313" key="2">
    <source>
        <dbReference type="Proteomes" id="UP001596380"/>
    </source>
</evidence>
<accession>A0ABW2CJR2</accession>
<dbReference type="Gene3D" id="3.10.180.10">
    <property type="entry name" value="2,3-Dihydroxybiphenyl 1,2-Dioxygenase, domain 1"/>
    <property type="match status" value="1"/>
</dbReference>
<dbReference type="EMBL" id="JBHSXS010000008">
    <property type="protein sequence ID" value="MFC6881485.1"/>
    <property type="molecule type" value="Genomic_DNA"/>
</dbReference>
<reference evidence="2" key="1">
    <citation type="journal article" date="2019" name="Int. J. Syst. Evol. Microbiol.">
        <title>The Global Catalogue of Microorganisms (GCM) 10K type strain sequencing project: providing services to taxonomists for standard genome sequencing and annotation.</title>
        <authorList>
            <consortium name="The Broad Institute Genomics Platform"/>
            <consortium name="The Broad Institute Genome Sequencing Center for Infectious Disease"/>
            <person name="Wu L."/>
            <person name="Ma J."/>
        </authorList>
    </citation>
    <scope>NUCLEOTIDE SEQUENCE [LARGE SCALE GENOMIC DNA]</scope>
    <source>
        <strain evidence="2">JCM 3369</strain>
    </source>
</reference>
<proteinExistence type="predicted"/>
<dbReference type="RefSeq" id="WP_160822892.1">
    <property type="nucleotide sequence ID" value="NZ_JBHSXE010000001.1"/>
</dbReference>
<keyword evidence="2" id="KW-1185">Reference proteome</keyword>
<gene>
    <name evidence="1" type="ORF">ACFQKB_17105</name>
</gene>
<dbReference type="InterPro" id="IPR029068">
    <property type="entry name" value="Glyas_Bleomycin-R_OHBP_Dase"/>
</dbReference>
<name>A0ABW2CJR2_9ACTN</name>
<dbReference type="Proteomes" id="UP001596380">
    <property type="component" value="Unassembled WGS sequence"/>
</dbReference>
<evidence type="ECO:0000313" key="1">
    <source>
        <dbReference type="EMBL" id="MFC6881485.1"/>
    </source>
</evidence>
<protein>
    <submittedName>
        <fullName evidence="1">Uncharacterized protein</fullName>
    </submittedName>
</protein>
<organism evidence="1 2">
    <name type="scientific">Actinomadura yumaensis</name>
    <dbReference type="NCBI Taxonomy" id="111807"/>
    <lineage>
        <taxon>Bacteria</taxon>
        <taxon>Bacillati</taxon>
        <taxon>Actinomycetota</taxon>
        <taxon>Actinomycetes</taxon>
        <taxon>Streptosporangiales</taxon>
        <taxon>Thermomonosporaceae</taxon>
        <taxon>Actinomadura</taxon>
    </lineage>
</organism>